<feature type="region of interest" description="Disordered" evidence="1">
    <location>
        <begin position="413"/>
        <end position="448"/>
    </location>
</feature>
<accession>A0A2K3CYQ9</accession>
<evidence type="ECO:0000313" key="3">
    <source>
        <dbReference type="EMBL" id="PNW73425.1"/>
    </source>
</evidence>
<dbReference type="InParanoid" id="A0A2K3CYQ9"/>
<dbReference type="GO" id="GO:0003677">
    <property type="term" value="F:DNA binding"/>
    <property type="evidence" value="ECO:0007669"/>
    <property type="project" value="InterPro"/>
</dbReference>
<dbReference type="PANTHER" id="PTHR33104">
    <property type="entry name" value="SI:DKEY-29D5.2"/>
    <property type="match status" value="1"/>
</dbReference>
<protein>
    <recommendedName>
        <fullName evidence="2">MADS-box domain-containing protein</fullName>
    </recommendedName>
</protein>
<dbReference type="InterPro" id="IPR040521">
    <property type="entry name" value="KDZ"/>
</dbReference>
<dbReference type="KEGG" id="cre:CHLRE_14g631451v5"/>
<gene>
    <name evidence="3" type="ORF">CHLRE_14g631451v5</name>
</gene>
<evidence type="ECO:0000313" key="4">
    <source>
        <dbReference type="Proteomes" id="UP000006906"/>
    </source>
</evidence>
<dbReference type="InterPro" id="IPR002100">
    <property type="entry name" value="TF_MADSbox"/>
</dbReference>
<dbReference type="EMBL" id="CM008975">
    <property type="protein sequence ID" value="PNW73425.1"/>
    <property type="molecule type" value="Genomic_DNA"/>
</dbReference>
<dbReference type="GeneID" id="5718242"/>
<organism evidence="3 4">
    <name type="scientific">Chlamydomonas reinhardtii</name>
    <name type="common">Chlamydomonas smithii</name>
    <dbReference type="NCBI Taxonomy" id="3055"/>
    <lineage>
        <taxon>Eukaryota</taxon>
        <taxon>Viridiplantae</taxon>
        <taxon>Chlorophyta</taxon>
        <taxon>core chlorophytes</taxon>
        <taxon>Chlorophyceae</taxon>
        <taxon>CS clade</taxon>
        <taxon>Chlamydomonadales</taxon>
        <taxon>Chlamydomonadaceae</taxon>
        <taxon>Chlamydomonas</taxon>
    </lineage>
</organism>
<feature type="region of interest" description="Disordered" evidence="1">
    <location>
        <begin position="12"/>
        <end position="65"/>
    </location>
</feature>
<dbReference type="Gramene" id="PNW73425">
    <property type="protein sequence ID" value="PNW73425"/>
    <property type="gene ID" value="CHLRE_14g631451v5"/>
</dbReference>
<keyword evidence="4" id="KW-1185">Reference proteome</keyword>
<feature type="region of interest" description="Disordered" evidence="1">
    <location>
        <begin position="798"/>
        <end position="819"/>
    </location>
</feature>
<feature type="compositionally biased region" description="Low complexity" evidence="1">
    <location>
        <begin position="313"/>
        <end position="328"/>
    </location>
</feature>
<feature type="compositionally biased region" description="Gly residues" evidence="1">
    <location>
        <begin position="329"/>
        <end position="343"/>
    </location>
</feature>
<feature type="compositionally biased region" description="Gly residues" evidence="1">
    <location>
        <begin position="482"/>
        <end position="500"/>
    </location>
</feature>
<dbReference type="PROSITE" id="PS50066">
    <property type="entry name" value="MADS_BOX_2"/>
    <property type="match status" value="1"/>
</dbReference>
<dbReference type="Proteomes" id="UP000006906">
    <property type="component" value="Chromosome 14"/>
</dbReference>
<feature type="compositionally biased region" description="Gly residues" evidence="1">
    <location>
        <begin position="380"/>
        <end position="394"/>
    </location>
</feature>
<feature type="region of interest" description="Disordered" evidence="1">
    <location>
        <begin position="311"/>
        <end position="346"/>
    </location>
</feature>
<sequence>MKEWKDIYKKQDDEEGAAYVQHAAPHTLPDVDSDTLSSDPADSSDDDGEGAGGAEPRGQETKYPLPYDSSAVVEDFFRSVTAADKVCSELRTATQKVLQCSADFEAASTACPVCGKPGDPKGMPPFKVTVVTWDQPVSIDVPHVTCSSCMRGYTLRPTVLGCLPDTIVSWDLLRQRDGNVILWWQTSLLQQFTSLQYYNGHLGMDRFCAALMANWQENGCDSQGLTLTQLRQRLSSTSQRYRFLRGLVEDLPEQLPGWPAGALNACACCGDAEGWHGTGAGSSSGGGGGGAAGGATTAAAPLADLAHRARGQDGPVAEAAAPDAPSAGAGMGSSSGGGGGGAAGDATTAAAPLADLAHRARGQDGPVAKAAAPGAPSAGAGMGSSSGGGGGGAAGDATTAAAPLADLAHRARGQDGPVAEAAAPGAPSAGAGMGSSSGGGGGGAAGDATTAAAPLADLAHRARGQDGPVAEAAAPGAPSAGAGMGSSSGGGGGGAAGSGGASPSLGFAWRPMLAAAEPAGRGPPIFHTGAFDCNFKLSLFKKKGLTHKYGLDYRQLSRRRYTLGNAYVRGFEPPKGSADVGRNADCSSFTADKVLAKEEAGKLVTAAGVVLCRHGMLLRLVNLFHGERHMYATAAAASILAAGTAVQFWWYDIACRWSKSWQKWHQALDPSTAWLGVAAAMVSLVPPFHSYAHSYECQKTFGHQGQTGAGRGTGEIVEIFNSQVGKQGKVLRYTSPAHRESVLEDVGRRYCRQVELGLPARVYRMRLRAQAAHDAAQDRIETLEATLTPQQVEMACAGHAAQRSQQRHDQPKRHANADAVAGEPGWKAVYARCRLALMKLQRLDTVDNPADPVPLSVLVAGGDNLTLRQRPALIKQLEEEKKKLEQEHAAAAPPPREWEADSAAFKEAVSDLAESEIKKITSEIEGLVLDYNSLKVITEKLAGRKKEQRYAIKEKQRVKGQLRQQWGRLAAWCRVDAAGQQGREEKARNKKILEGGLAAVLRGTFPWASDSGAGSSGGRAVASLVRSYNQRARAKEELRLIEAEVERGCAYYERRVRILKAAQETSAPGLGLLLKPHLSRCELMLKSFQGLQRGDVPDDTSLSVDTE</sequence>
<reference evidence="3 4" key="1">
    <citation type="journal article" date="2007" name="Science">
        <title>The Chlamydomonas genome reveals the evolution of key animal and plant functions.</title>
        <authorList>
            <person name="Merchant S.S."/>
            <person name="Prochnik S.E."/>
            <person name="Vallon O."/>
            <person name="Harris E.H."/>
            <person name="Karpowicz S.J."/>
            <person name="Witman G.B."/>
            <person name="Terry A."/>
            <person name="Salamov A."/>
            <person name="Fritz-Laylin L.K."/>
            <person name="Marechal-Drouard L."/>
            <person name="Marshall W.F."/>
            <person name="Qu L.H."/>
            <person name="Nelson D.R."/>
            <person name="Sanderfoot A.A."/>
            <person name="Spalding M.H."/>
            <person name="Kapitonov V.V."/>
            <person name="Ren Q."/>
            <person name="Ferris P."/>
            <person name="Lindquist E."/>
            <person name="Shapiro H."/>
            <person name="Lucas S.M."/>
            <person name="Grimwood J."/>
            <person name="Schmutz J."/>
            <person name="Cardol P."/>
            <person name="Cerutti H."/>
            <person name="Chanfreau G."/>
            <person name="Chen C.L."/>
            <person name="Cognat V."/>
            <person name="Croft M.T."/>
            <person name="Dent R."/>
            <person name="Dutcher S."/>
            <person name="Fernandez E."/>
            <person name="Fukuzawa H."/>
            <person name="Gonzalez-Ballester D."/>
            <person name="Gonzalez-Halphen D."/>
            <person name="Hallmann A."/>
            <person name="Hanikenne M."/>
            <person name="Hippler M."/>
            <person name="Inwood W."/>
            <person name="Jabbari K."/>
            <person name="Kalanon M."/>
            <person name="Kuras R."/>
            <person name="Lefebvre P.A."/>
            <person name="Lemaire S.D."/>
            <person name="Lobanov A.V."/>
            <person name="Lohr M."/>
            <person name="Manuell A."/>
            <person name="Meier I."/>
            <person name="Mets L."/>
            <person name="Mittag M."/>
            <person name="Mittelmeier T."/>
            <person name="Moroney J.V."/>
            <person name="Moseley J."/>
            <person name="Napoli C."/>
            <person name="Nedelcu A.M."/>
            <person name="Niyogi K."/>
            <person name="Novoselov S.V."/>
            <person name="Paulsen I.T."/>
            <person name="Pazour G."/>
            <person name="Purton S."/>
            <person name="Ral J.P."/>
            <person name="Riano-Pachon D.M."/>
            <person name="Riekhof W."/>
            <person name="Rymarquis L."/>
            <person name="Schroda M."/>
            <person name="Stern D."/>
            <person name="Umen J."/>
            <person name="Willows R."/>
            <person name="Wilson N."/>
            <person name="Zimmer S.L."/>
            <person name="Allmer J."/>
            <person name="Balk J."/>
            <person name="Bisova K."/>
            <person name="Chen C.J."/>
            <person name="Elias M."/>
            <person name="Gendler K."/>
            <person name="Hauser C."/>
            <person name="Lamb M.R."/>
            <person name="Ledford H."/>
            <person name="Long J.C."/>
            <person name="Minagawa J."/>
            <person name="Page M.D."/>
            <person name="Pan J."/>
            <person name="Pootakham W."/>
            <person name="Roje S."/>
            <person name="Rose A."/>
            <person name="Stahlberg E."/>
            <person name="Terauchi A.M."/>
            <person name="Yang P."/>
            <person name="Ball S."/>
            <person name="Bowler C."/>
            <person name="Dieckmann C.L."/>
            <person name="Gladyshev V.N."/>
            <person name="Green P."/>
            <person name="Jorgensen R."/>
            <person name="Mayfield S."/>
            <person name="Mueller-Roeber B."/>
            <person name="Rajamani S."/>
            <person name="Sayre R.T."/>
            <person name="Brokstein P."/>
            <person name="Dubchak I."/>
            <person name="Goodstein D."/>
            <person name="Hornick L."/>
            <person name="Huang Y.W."/>
            <person name="Jhaveri J."/>
            <person name="Luo Y."/>
            <person name="Martinez D."/>
            <person name="Ngau W.C."/>
            <person name="Otillar B."/>
            <person name="Poliakov A."/>
            <person name="Porter A."/>
            <person name="Szajkowski L."/>
            <person name="Werner G."/>
            <person name="Zhou K."/>
            <person name="Grigoriev I.V."/>
            <person name="Rokhsar D.S."/>
            <person name="Grossman A.R."/>
        </authorList>
    </citation>
    <scope>NUCLEOTIDE SEQUENCE [LARGE SCALE GENOMIC DNA]</scope>
    <source>
        <strain evidence="4">CC-503</strain>
    </source>
</reference>
<feature type="compositionally biased region" description="Low complexity" evidence="1">
    <location>
        <begin position="416"/>
        <end position="430"/>
    </location>
</feature>
<dbReference type="Pfam" id="PF18758">
    <property type="entry name" value="KDZ"/>
    <property type="match status" value="1"/>
</dbReference>
<dbReference type="PANTHER" id="PTHR33104:SF2">
    <property type="entry name" value="CXC3 LIKE CYSTEINE CLUSTER DOMAIN-CONTAINING PROTEIN"/>
    <property type="match status" value="1"/>
</dbReference>
<dbReference type="AlphaFoldDB" id="A0A2K3CYQ9"/>
<feature type="domain" description="MADS-box" evidence="2">
    <location>
        <begin position="1031"/>
        <end position="1066"/>
    </location>
</feature>
<dbReference type="OrthoDB" id="8942143at2759"/>
<dbReference type="RefSeq" id="XP_042917086.1">
    <property type="nucleotide sequence ID" value="XM_043070413.1"/>
</dbReference>
<dbReference type="ExpressionAtlas" id="A0A2K3CYQ9">
    <property type="expression patterns" value="baseline"/>
</dbReference>
<evidence type="ECO:0000259" key="2">
    <source>
        <dbReference type="PROSITE" id="PS50066"/>
    </source>
</evidence>
<feature type="compositionally biased region" description="Low complexity" evidence="1">
    <location>
        <begin position="467"/>
        <end position="481"/>
    </location>
</feature>
<feature type="compositionally biased region" description="Low complexity" evidence="1">
    <location>
        <begin position="365"/>
        <end position="379"/>
    </location>
</feature>
<feature type="region of interest" description="Disordered" evidence="1">
    <location>
        <begin position="464"/>
        <end position="500"/>
    </location>
</feature>
<evidence type="ECO:0000256" key="1">
    <source>
        <dbReference type="SAM" id="MobiDB-lite"/>
    </source>
</evidence>
<name>A0A2K3CYQ9_CHLRE</name>
<proteinExistence type="predicted"/>
<dbReference type="GO" id="GO:0046983">
    <property type="term" value="F:protein dimerization activity"/>
    <property type="evidence" value="ECO:0007669"/>
    <property type="project" value="InterPro"/>
</dbReference>
<feature type="compositionally biased region" description="Gly residues" evidence="1">
    <location>
        <begin position="431"/>
        <end position="445"/>
    </location>
</feature>
<feature type="region of interest" description="Disordered" evidence="1">
    <location>
        <begin position="362"/>
        <end position="397"/>
    </location>
</feature>